<evidence type="ECO:0000256" key="1">
    <source>
        <dbReference type="SAM" id="MobiDB-lite"/>
    </source>
</evidence>
<feature type="region of interest" description="Disordered" evidence="1">
    <location>
        <begin position="1"/>
        <end position="20"/>
    </location>
</feature>
<organism evidence="2 3">
    <name type="scientific">Plectus sambesii</name>
    <dbReference type="NCBI Taxonomy" id="2011161"/>
    <lineage>
        <taxon>Eukaryota</taxon>
        <taxon>Metazoa</taxon>
        <taxon>Ecdysozoa</taxon>
        <taxon>Nematoda</taxon>
        <taxon>Chromadorea</taxon>
        <taxon>Plectida</taxon>
        <taxon>Plectina</taxon>
        <taxon>Plectoidea</taxon>
        <taxon>Plectidae</taxon>
        <taxon>Plectus</taxon>
    </lineage>
</organism>
<protein>
    <submittedName>
        <fullName evidence="3">Uncharacterized protein</fullName>
    </submittedName>
</protein>
<reference evidence="3" key="1">
    <citation type="submission" date="2022-11" db="UniProtKB">
        <authorList>
            <consortium name="WormBaseParasite"/>
        </authorList>
    </citation>
    <scope>IDENTIFICATION</scope>
</reference>
<proteinExistence type="predicted"/>
<sequence length="159" mass="18441">MVSSVFHRLREGKKAEKEKVKQDEMKSAIRYLSQESIKVDQRSMDMVKPYLSRRKATPVNVNDDSLKAAKIMKKILSSEDGYDKAADCYISSQSGGMFGTATREKAYEIVAIQATQRSSRRSSFRRSFETFFTFRNKNFSTIRYRYVLTKHTDTSHTKH</sequence>
<dbReference type="Proteomes" id="UP000887566">
    <property type="component" value="Unplaced"/>
</dbReference>
<evidence type="ECO:0000313" key="2">
    <source>
        <dbReference type="Proteomes" id="UP000887566"/>
    </source>
</evidence>
<evidence type="ECO:0000313" key="3">
    <source>
        <dbReference type="WBParaSite" id="PSAMB.scaffold208size65820.g3364.t1"/>
    </source>
</evidence>
<feature type="compositionally biased region" description="Basic and acidic residues" evidence="1">
    <location>
        <begin position="8"/>
        <end position="20"/>
    </location>
</feature>
<dbReference type="WBParaSite" id="PSAMB.scaffold208size65820.g3364.t1">
    <property type="protein sequence ID" value="PSAMB.scaffold208size65820.g3364.t1"/>
    <property type="gene ID" value="PSAMB.scaffold208size65820.g3364"/>
</dbReference>
<accession>A0A914VIU8</accession>
<name>A0A914VIU8_9BILA</name>
<keyword evidence="2" id="KW-1185">Reference proteome</keyword>
<dbReference type="AlphaFoldDB" id="A0A914VIU8"/>